<name>A0A1F7IJ66_9BACT</name>
<dbReference type="EMBL" id="MGAI01000052">
    <property type="protein sequence ID" value="OGK43387.1"/>
    <property type="molecule type" value="Genomic_DNA"/>
</dbReference>
<evidence type="ECO:0000313" key="5">
    <source>
        <dbReference type="EMBL" id="OGK43387.1"/>
    </source>
</evidence>
<dbReference type="SUPFAM" id="SSF53448">
    <property type="entry name" value="Nucleotide-diphospho-sugar transferases"/>
    <property type="match status" value="1"/>
</dbReference>
<evidence type="ECO:0000256" key="2">
    <source>
        <dbReference type="ARBA" id="ARBA00022676"/>
    </source>
</evidence>
<comment type="caution">
    <text evidence="5">The sequence shown here is derived from an EMBL/GenBank/DDBJ whole genome shotgun (WGS) entry which is preliminary data.</text>
</comment>
<dbReference type="InterPro" id="IPR029044">
    <property type="entry name" value="Nucleotide-diphossugar_trans"/>
</dbReference>
<dbReference type="GO" id="GO:0016757">
    <property type="term" value="F:glycosyltransferase activity"/>
    <property type="evidence" value="ECO:0007669"/>
    <property type="project" value="UniProtKB-KW"/>
</dbReference>
<dbReference type="Gene3D" id="3.90.550.10">
    <property type="entry name" value="Spore Coat Polysaccharide Biosynthesis Protein SpsA, Chain A"/>
    <property type="match status" value="1"/>
</dbReference>
<evidence type="ECO:0000256" key="1">
    <source>
        <dbReference type="ARBA" id="ARBA00006739"/>
    </source>
</evidence>
<organism evidence="5 6">
    <name type="scientific">Candidatus Roizmanbacteria bacterium RIFCSPLOWO2_01_FULL_37_16</name>
    <dbReference type="NCBI Taxonomy" id="1802058"/>
    <lineage>
        <taxon>Bacteria</taxon>
        <taxon>Candidatus Roizmaniibacteriota</taxon>
    </lineage>
</organism>
<evidence type="ECO:0000256" key="3">
    <source>
        <dbReference type="ARBA" id="ARBA00022679"/>
    </source>
</evidence>
<reference evidence="5 6" key="1">
    <citation type="journal article" date="2016" name="Nat. Commun.">
        <title>Thousands of microbial genomes shed light on interconnected biogeochemical processes in an aquifer system.</title>
        <authorList>
            <person name="Anantharaman K."/>
            <person name="Brown C.T."/>
            <person name="Hug L.A."/>
            <person name="Sharon I."/>
            <person name="Castelle C.J."/>
            <person name="Probst A.J."/>
            <person name="Thomas B.C."/>
            <person name="Singh A."/>
            <person name="Wilkins M.J."/>
            <person name="Karaoz U."/>
            <person name="Brodie E.L."/>
            <person name="Williams K.H."/>
            <person name="Hubbard S.S."/>
            <person name="Banfield J.F."/>
        </authorList>
    </citation>
    <scope>NUCLEOTIDE SEQUENCE [LARGE SCALE GENOMIC DNA]</scope>
</reference>
<dbReference type="PANTHER" id="PTHR43630:SF1">
    <property type="entry name" value="POLY-BETA-1,6-N-ACETYL-D-GLUCOSAMINE SYNTHASE"/>
    <property type="match status" value="1"/>
</dbReference>
<comment type="similarity">
    <text evidence="1">Belongs to the glycosyltransferase 2 family.</text>
</comment>
<accession>A0A1F7IJ66</accession>
<dbReference type="AlphaFoldDB" id="A0A1F7IJ66"/>
<keyword evidence="3" id="KW-0808">Transferase</keyword>
<dbReference type="InterPro" id="IPR001173">
    <property type="entry name" value="Glyco_trans_2-like"/>
</dbReference>
<evidence type="ECO:0000313" key="6">
    <source>
        <dbReference type="Proteomes" id="UP000178040"/>
    </source>
</evidence>
<dbReference type="Pfam" id="PF00535">
    <property type="entry name" value="Glycos_transf_2"/>
    <property type="match status" value="1"/>
</dbReference>
<sequence>MKNQKKTISIGISVYNEVGNIENLLYSIIRQDKTEFNLEAIYVICDGTNDGTDILVEKLAQKFSIIRLLNDGKRKGKIRRLSELFKLNLSDVLMILDGDVVLGKSNTINEVVKCFEKKGVFLVSANNQPVKGDTLVGKIINYSIYIWYFVRLSFNYGDNIYNARNCCIALRKEFVSKINFPPQIHSYGRYLYLLCQQEKQKFVFAKNALILYRKPNNIREYIMQTRGPFSDKEKFEEIFGNWIKNKYKIPLKYKLLAILNTFTQNPFLFISSVTLKFIIKQFPFRSISSKNSAVWETVISTKKPISVPF</sequence>
<dbReference type="Proteomes" id="UP000178040">
    <property type="component" value="Unassembled WGS sequence"/>
</dbReference>
<protein>
    <recommendedName>
        <fullName evidence="4">Glycosyltransferase 2-like domain-containing protein</fullName>
    </recommendedName>
</protein>
<gene>
    <name evidence="5" type="ORF">A3B40_00935</name>
</gene>
<evidence type="ECO:0000259" key="4">
    <source>
        <dbReference type="Pfam" id="PF00535"/>
    </source>
</evidence>
<feature type="domain" description="Glycosyltransferase 2-like" evidence="4">
    <location>
        <begin position="9"/>
        <end position="177"/>
    </location>
</feature>
<proteinExistence type="inferred from homology"/>
<keyword evidence="2" id="KW-0328">Glycosyltransferase</keyword>
<dbReference type="PANTHER" id="PTHR43630">
    <property type="entry name" value="POLY-BETA-1,6-N-ACETYL-D-GLUCOSAMINE SYNTHASE"/>
    <property type="match status" value="1"/>
</dbReference>